<dbReference type="CDD" id="cd02947">
    <property type="entry name" value="TRX_family"/>
    <property type="match status" value="1"/>
</dbReference>
<dbReference type="PANTHER" id="PTHR45663">
    <property type="entry name" value="GEO12009P1"/>
    <property type="match status" value="1"/>
</dbReference>
<sequence length="130" mass="14770">MKKNIITVLLVLFLPLIAYIFMTHSGNEPVNVADAVTNKPQIIKFTSSMCLDCQEMNKIMQEIYPQFKDRILLTEYHVQDGKAATDEQIKKYNVTLVPTIILINSQGEQVKRIEGAVPKEEMITCLEGLK</sequence>
<feature type="domain" description="Thioredoxin" evidence="1">
    <location>
        <begin position="10"/>
        <end position="130"/>
    </location>
</feature>
<dbReference type="Proteomes" id="UP000823632">
    <property type="component" value="Unassembled WGS sequence"/>
</dbReference>
<protein>
    <submittedName>
        <fullName evidence="2">Thioredoxin family protein</fullName>
    </submittedName>
</protein>
<organism evidence="2 3">
    <name type="scientific">Candidatus Scatousia excrementipullorum</name>
    <dbReference type="NCBI Taxonomy" id="2840936"/>
    <lineage>
        <taxon>Bacteria</taxon>
        <taxon>Candidatus Scatousia</taxon>
    </lineage>
</organism>
<name>A0A9D9DP63_9BACT</name>
<dbReference type="PROSITE" id="PS51352">
    <property type="entry name" value="THIOREDOXIN_2"/>
    <property type="match status" value="1"/>
</dbReference>
<evidence type="ECO:0000313" key="2">
    <source>
        <dbReference type="EMBL" id="MBO8430737.1"/>
    </source>
</evidence>
<dbReference type="SUPFAM" id="SSF52833">
    <property type="entry name" value="Thioredoxin-like"/>
    <property type="match status" value="1"/>
</dbReference>
<dbReference type="GO" id="GO:0015035">
    <property type="term" value="F:protein-disulfide reductase activity"/>
    <property type="evidence" value="ECO:0007669"/>
    <property type="project" value="TreeGrafter"/>
</dbReference>
<reference evidence="2" key="1">
    <citation type="submission" date="2020-10" db="EMBL/GenBank/DDBJ databases">
        <authorList>
            <person name="Gilroy R."/>
        </authorList>
    </citation>
    <scope>NUCLEOTIDE SEQUENCE</scope>
    <source>
        <strain evidence="2">10192</strain>
    </source>
</reference>
<dbReference type="Gene3D" id="3.40.30.10">
    <property type="entry name" value="Glutaredoxin"/>
    <property type="match status" value="1"/>
</dbReference>
<dbReference type="Pfam" id="PF00085">
    <property type="entry name" value="Thioredoxin"/>
    <property type="match status" value="1"/>
</dbReference>
<dbReference type="AlphaFoldDB" id="A0A9D9DP63"/>
<gene>
    <name evidence="2" type="ORF">IAC76_05055</name>
</gene>
<dbReference type="PANTHER" id="PTHR45663:SF11">
    <property type="entry name" value="GEO12009P1"/>
    <property type="match status" value="1"/>
</dbReference>
<dbReference type="InterPro" id="IPR036249">
    <property type="entry name" value="Thioredoxin-like_sf"/>
</dbReference>
<comment type="caution">
    <text evidence="2">The sequence shown here is derived from an EMBL/GenBank/DDBJ whole genome shotgun (WGS) entry which is preliminary data.</text>
</comment>
<proteinExistence type="predicted"/>
<evidence type="ECO:0000259" key="1">
    <source>
        <dbReference type="PROSITE" id="PS51352"/>
    </source>
</evidence>
<reference evidence="2" key="2">
    <citation type="journal article" date="2021" name="PeerJ">
        <title>Extensive microbial diversity within the chicken gut microbiome revealed by metagenomics and culture.</title>
        <authorList>
            <person name="Gilroy R."/>
            <person name="Ravi A."/>
            <person name="Getino M."/>
            <person name="Pursley I."/>
            <person name="Horton D.L."/>
            <person name="Alikhan N.F."/>
            <person name="Baker D."/>
            <person name="Gharbi K."/>
            <person name="Hall N."/>
            <person name="Watson M."/>
            <person name="Adriaenssens E.M."/>
            <person name="Foster-Nyarko E."/>
            <person name="Jarju S."/>
            <person name="Secka A."/>
            <person name="Antonio M."/>
            <person name="Oren A."/>
            <person name="Chaudhuri R.R."/>
            <person name="La Ragione R."/>
            <person name="Hildebrand F."/>
            <person name="Pallen M.J."/>
        </authorList>
    </citation>
    <scope>NUCLEOTIDE SEQUENCE</scope>
    <source>
        <strain evidence="2">10192</strain>
    </source>
</reference>
<accession>A0A9D9DP63</accession>
<dbReference type="EMBL" id="JADIND010000105">
    <property type="protein sequence ID" value="MBO8430737.1"/>
    <property type="molecule type" value="Genomic_DNA"/>
</dbReference>
<dbReference type="GO" id="GO:0005737">
    <property type="term" value="C:cytoplasm"/>
    <property type="evidence" value="ECO:0007669"/>
    <property type="project" value="TreeGrafter"/>
</dbReference>
<dbReference type="InterPro" id="IPR013766">
    <property type="entry name" value="Thioredoxin_domain"/>
</dbReference>
<evidence type="ECO:0000313" key="3">
    <source>
        <dbReference type="Proteomes" id="UP000823632"/>
    </source>
</evidence>